<dbReference type="InterPro" id="IPR032347">
    <property type="entry name" value="DUF4864"/>
</dbReference>
<organism evidence="2 3">
    <name type="scientific">Roseibium aestuarii</name>
    <dbReference type="NCBI Taxonomy" id="2600299"/>
    <lineage>
        <taxon>Bacteria</taxon>
        <taxon>Pseudomonadati</taxon>
        <taxon>Pseudomonadota</taxon>
        <taxon>Alphaproteobacteria</taxon>
        <taxon>Hyphomicrobiales</taxon>
        <taxon>Stappiaceae</taxon>
        <taxon>Roseibium</taxon>
    </lineage>
</organism>
<gene>
    <name evidence="2" type="ORF">ACFSC7_02165</name>
</gene>
<feature type="signal peptide" evidence="1">
    <location>
        <begin position="1"/>
        <end position="25"/>
    </location>
</feature>
<keyword evidence="1" id="KW-0732">Signal</keyword>
<keyword evidence="3" id="KW-1185">Reference proteome</keyword>
<protein>
    <submittedName>
        <fullName evidence="2">DUF4864 domain-containing protein</fullName>
    </submittedName>
</protein>
<feature type="chain" id="PRO_5046912362" evidence="1">
    <location>
        <begin position="26"/>
        <end position="152"/>
    </location>
</feature>
<name>A0ABW4JRT5_9HYPH</name>
<dbReference type="RefSeq" id="WP_377174762.1">
    <property type="nucleotide sequence ID" value="NZ_JBHUFA010000001.1"/>
</dbReference>
<dbReference type="EMBL" id="JBHUFA010000001">
    <property type="protein sequence ID" value="MFD1694304.1"/>
    <property type="molecule type" value="Genomic_DNA"/>
</dbReference>
<sequence length="152" mass="16481">MSVPALALCLAAVMTQGAVPAPARADTAQTTLAAETTLPAPAFRQIIQDQMKAFRQGDAAGAFSFATRTLQQLYQTPEIFIGMVRQGYLPVYRPKSVSFGRMKETEQGPVQEVYVTGPDGEDWLALYSFEQQDDGTWKISGCMLTKSPALGV</sequence>
<dbReference type="Pfam" id="PF16156">
    <property type="entry name" value="DUF4864"/>
    <property type="match status" value="1"/>
</dbReference>
<reference evidence="3" key="1">
    <citation type="journal article" date="2019" name="Int. J. Syst. Evol. Microbiol.">
        <title>The Global Catalogue of Microorganisms (GCM) 10K type strain sequencing project: providing services to taxonomists for standard genome sequencing and annotation.</title>
        <authorList>
            <consortium name="The Broad Institute Genomics Platform"/>
            <consortium name="The Broad Institute Genome Sequencing Center for Infectious Disease"/>
            <person name="Wu L."/>
            <person name="Ma J."/>
        </authorList>
    </citation>
    <scope>NUCLEOTIDE SEQUENCE [LARGE SCALE GENOMIC DNA]</scope>
    <source>
        <strain evidence="3">JCM 3369</strain>
    </source>
</reference>
<evidence type="ECO:0000313" key="3">
    <source>
        <dbReference type="Proteomes" id="UP001597327"/>
    </source>
</evidence>
<comment type="caution">
    <text evidence="2">The sequence shown here is derived from an EMBL/GenBank/DDBJ whole genome shotgun (WGS) entry which is preliminary data.</text>
</comment>
<evidence type="ECO:0000256" key="1">
    <source>
        <dbReference type="SAM" id="SignalP"/>
    </source>
</evidence>
<accession>A0ABW4JRT5</accession>
<proteinExistence type="predicted"/>
<dbReference type="Proteomes" id="UP001597327">
    <property type="component" value="Unassembled WGS sequence"/>
</dbReference>
<evidence type="ECO:0000313" key="2">
    <source>
        <dbReference type="EMBL" id="MFD1694304.1"/>
    </source>
</evidence>